<name>T1G4N3_HELRO</name>
<dbReference type="EMBL" id="AMQM01005079">
    <property type="status" value="NOT_ANNOTATED_CDS"/>
    <property type="molecule type" value="Genomic_DNA"/>
</dbReference>
<dbReference type="Pfam" id="PF13915">
    <property type="entry name" value="DUF4210"/>
    <property type="match status" value="1"/>
</dbReference>
<dbReference type="PANTHER" id="PTHR13199:SF11">
    <property type="entry name" value="PROTEIN ATOSSA"/>
    <property type="match status" value="1"/>
</dbReference>
<accession>T1G4N3</accession>
<proteinExistence type="inferred from homology"/>
<reference evidence="5" key="1">
    <citation type="submission" date="2012-12" db="EMBL/GenBank/DDBJ databases">
        <authorList>
            <person name="Hellsten U."/>
            <person name="Grimwood J."/>
            <person name="Chapman J.A."/>
            <person name="Shapiro H."/>
            <person name="Aerts A."/>
            <person name="Otillar R.P."/>
            <person name="Terry A.Y."/>
            <person name="Boore J.L."/>
            <person name="Simakov O."/>
            <person name="Marletaz F."/>
            <person name="Cho S.-J."/>
            <person name="Edsinger-Gonzales E."/>
            <person name="Havlak P."/>
            <person name="Kuo D.-H."/>
            <person name="Larsson T."/>
            <person name="Lv J."/>
            <person name="Arendt D."/>
            <person name="Savage R."/>
            <person name="Osoegawa K."/>
            <person name="de Jong P."/>
            <person name="Lindberg D.R."/>
            <person name="Seaver E.C."/>
            <person name="Weisblat D.A."/>
            <person name="Putnam N.H."/>
            <person name="Grigoriev I.V."/>
            <person name="Rokhsar D.S."/>
        </authorList>
    </citation>
    <scope>NUCLEOTIDE SEQUENCE</scope>
</reference>
<keyword evidence="5" id="KW-1185">Reference proteome</keyword>
<dbReference type="GeneID" id="20216031"/>
<dbReference type="eggNOG" id="KOG2306">
    <property type="taxonomic scope" value="Eukaryota"/>
</dbReference>
<dbReference type="RefSeq" id="XP_009020600.1">
    <property type="nucleotide sequence ID" value="XM_009022352.1"/>
</dbReference>
<dbReference type="OMA" id="NDGCTHE"/>
<dbReference type="EMBL" id="KB096785">
    <property type="protein sequence ID" value="ESO01364.1"/>
    <property type="molecule type" value="Genomic_DNA"/>
</dbReference>
<sequence length="217" mass="24491">DIQDHKQVSLKRTCSTSAPASSNCLLGSFEESLINGRLEPAGVIDGFTVEIGASGSFCPPHIFLPCLAFFFSLSDDNAPSPYLGHIDLESHSKKGYKVPNKGTIQVTLFNPSKSVVKIFVIKYDVSDMPGHHQTILRHRIVYMPSTNSSSDVPGAPTYLRYLVHLRLASLKQNHTYLHTDIRMIFARDKFEWDNRMANYELRSFTETPENPKYSPRR</sequence>
<dbReference type="HOGENOM" id="CLU_080879_0_0_1"/>
<organism evidence="4 5">
    <name type="scientific">Helobdella robusta</name>
    <name type="common">Californian leech</name>
    <dbReference type="NCBI Taxonomy" id="6412"/>
    <lineage>
        <taxon>Eukaryota</taxon>
        <taxon>Metazoa</taxon>
        <taxon>Spiralia</taxon>
        <taxon>Lophotrochozoa</taxon>
        <taxon>Annelida</taxon>
        <taxon>Clitellata</taxon>
        <taxon>Hirudinea</taxon>
        <taxon>Rhynchobdellida</taxon>
        <taxon>Glossiphoniidae</taxon>
        <taxon>Helobdella</taxon>
    </lineage>
</organism>
<reference evidence="4" key="3">
    <citation type="submission" date="2015-06" db="UniProtKB">
        <authorList>
            <consortium name="EnsemblMetazoa"/>
        </authorList>
    </citation>
    <scope>IDENTIFICATION</scope>
</reference>
<dbReference type="STRING" id="6412.T1G4N3"/>
<evidence type="ECO:0000313" key="4">
    <source>
        <dbReference type="EnsemblMetazoa" id="HelroP82130"/>
    </source>
</evidence>
<dbReference type="Proteomes" id="UP000015101">
    <property type="component" value="Unassembled WGS sequence"/>
</dbReference>
<evidence type="ECO:0000256" key="1">
    <source>
        <dbReference type="ARBA" id="ARBA00034497"/>
    </source>
</evidence>
<dbReference type="CTD" id="20216031"/>
<reference evidence="3 5" key="2">
    <citation type="journal article" date="2013" name="Nature">
        <title>Insights into bilaterian evolution from three spiralian genomes.</title>
        <authorList>
            <person name="Simakov O."/>
            <person name="Marletaz F."/>
            <person name="Cho S.J."/>
            <person name="Edsinger-Gonzales E."/>
            <person name="Havlak P."/>
            <person name="Hellsten U."/>
            <person name="Kuo D.H."/>
            <person name="Larsson T."/>
            <person name="Lv J."/>
            <person name="Arendt D."/>
            <person name="Savage R."/>
            <person name="Osoegawa K."/>
            <person name="de Jong P."/>
            <person name="Grimwood J."/>
            <person name="Chapman J.A."/>
            <person name="Shapiro H."/>
            <person name="Aerts A."/>
            <person name="Otillar R.P."/>
            <person name="Terry A.Y."/>
            <person name="Boore J.L."/>
            <person name="Grigoriev I.V."/>
            <person name="Lindberg D.R."/>
            <person name="Seaver E.C."/>
            <person name="Weisblat D.A."/>
            <person name="Putnam N.H."/>
            <person name="Rokhsar D.S."/>
        </authorList>
    </citation>
    <scope>NUCLEOTIDE SEQUENCE</scope>
</reference>
<dbReference type="PANTHER" id="PTHR13199">
    <property type="entry name" value="GH03947P"/>
    <property type="match status" value="1"/>
</dbReference>
<dbReference type="OrthoDB" id="8625101at2759"/>
<comment type="similarity">
    <text evidence="1">Belongs to the ATOS family.</text>
</comment>
<dbReference type="InterPro" id="IPR033473">
    <property type="entry name" value="Atos-like_C"/>
</dbReference>
<dbReference type="InterPro" id="IPR051506">
    <property type="entry name" value="ATOS_Transcription_Regulators"/>
</dbReference>
<dbReference type="EnsemblMetazoa" id="HelroT82130">
    <property type="protein sequence ID" value="HelroP82130"/>
    <property type="gene ID" value="HelroG82130"/>
</dbReference>
<dbReference type="Pfam" id="PF13889">
    <property type="entry name" value="Chromosome_seg"/>
    <property type="match status" value="1"/>
</dbReference>
<evidence type="ECO:0000313" key="3">
    <source>
        <dbReference type="EMBL" id="ESO01364.1"/>
    </source>
</evidence>
<dbReference type="InParanoid" id="T1G4N3"/>
<feature type="domain" description="Atos-like conserved" evidence="2">
    <location>
        <begin position="25"/>
        <end position="83"/>
    </location>
</feature>
<dbReference type="AlphaFoldDB" id="T1G4N3"/>
<protein>
    <recommendedName>
        <fullName evidence="2">Atos-like conserved domain-containing protein</fullName>
    </recommendedName>
</protein>
<gene>
    <name evidence="4" type="primary">20216031</name>
    <name evidence="3" type="ORF">HELRODRAFT_82130</name>
</gene>
<dbReference type="KEGG" id="hro:HELRODRAFT_82130"/>
<evidence type="ECO:0000259" key="2">
    <source>
        <dbReference type="SMART" id="SM01177"/>
    </source>
</evidence>
<dbReference type="InterPro" id="IPR025261">
    <property type="entry name" value="Atos-like_cons_dom"/>
</dbReference>
<evidence type="ECO:0000313" key="5">
    <source>
        <dbReference type="Proteomes" id="UP000015101"/>
    </source>
</evidence>
<dbReference type="SMART" id="SM01177">
    <property type="entry name" value="DUF4210"/>
    <property type="match status" value="1"/>
</dbReference>